<feature type="domain" description="Glucose-6-phosphate dehydrogenase C-terminal" evidence="9">
    <location>
        <begin position="193"/>
        <end position="487"/>
    </location>
</feature>
<feature type="active site" description="Proton acceptor" evidence="7">
    <location>
        <position position="243"/>
    </location>
</feature>
<feature type="binding site" evidence="7">
    <location>
        <position position="343"/>
    </location>
    <ligand>
        <name>substrate</name>
    </ligand>
</feature>
<feature type="binding site" evidence="7">
    <location>
        <position position="348"/>
    </location>
    <ligand>
        <name>substrate</name>
    </ligand>
</feature>
<dbReference type="InterPro" id="IPR022674">
    <property type="entry name" value="G6P_DH_NAD-bd"/>
</dbReference>
<comment type="function">
    <text evidence="7">Catalyzes the oxidation of glucose 6-phosphate to 6-phosphogluconolactone.</text>
</comment>
<dbReference type="InterPro" id="IPR001282">
    <property type="entry name" value="G6P_DH"/>
</dbReference>
<gene>
    <name evidence="7" type="primary">zwf</name>
    <name evidence="10" type="ORF">UR08_02265</name>
</gene>
<evidence type="ECO:0000256" key="6">
    <source>
        <dbReference type="ARBA" id="ARBA00023277"/>
    </source>
</evidence>
<dbReference type="UniPathway" id="UPA00115">
    <property type="reaction ID" value="UER00408"/>
</dbReference>
<feature type="binding site" evidence="7">
    <location>
        <position position="49"/>
    </location>
    <ligand>
        <name>NADP(+)</name>
        <dbReference type="ChEBI" id="CHEBI:58349"/>
    </ligand>
</feature>
<feature type="binding site" evidence="7">
    <location>
        <position position="238"/>
    </location>
    <ligand>
        <name>substrate</name>
    </ligand>
</feature>
<dbReference type="NCBIfam" id="TIGR00871">
    <property type="entry name" value="zwf"/>
    <property type="match status" value="1"/>
</dbReference>
<keyword evidence="6 7" id="KW-0119">Carbohydrate metabolism</keyword>
<dbReference type="HAMAP" id="MF_00966">
    <property type="entry name" value="G6PD"/>
    <property type="match status" value="1"/>
</dbReference>
<comment type="catalytic activity">
    <reaction evidence="7">
        <text>D-glucose 6-phosphate + NADP(+) = 6-phospho-D-glucono-1,5-lactone + NADPH + H(+)</text>
        <dbReference type="Rhea" id="RHEA:15841"/>
        <dbReference type="ChEBI" id="CHEBI:15378"/>
        <dbReference type="ChEBI" id="CHEBI:57783"/>
        <dbReference type="ChEBI" id="CHEBI:57955"/>
        <dbReference type="ChEBI" id="CHEBI:58349"/>
        <dbReference type="ChEBI" id="CHEBI:61548"/>
        <dbReference type="EC" id="1.1.1.49"/>
    </reaction>
</comment>
<dbReference type="Proteomes" id="UP000257055">
    <property type="component" value="Unassembled WGS sequence"/>
</dbReference>
<keyword evidence="11" id="KW-1185">Reference proteome</keyword>
<evidence type="ECO:0000256" key="4">
    <source>
        <dbReference type="ARBA" id="ARBA00022857"/>
    </source>
</evidence>
<dbReference type="EC" id="1.1.1.49" evidence="7"/>
<dbReference type="EMBL" id="LARY01000001">
    <property type="protein sequence ID" value="RDX02363.1"/>
    <property type="molecule type" value="Genomic_DNA"/>
</dbReference>
<reference evidence="11" key="1">
    <citation type="submission" date="2015-04" db="EMBL/GenBank/DDBJ databases">
        <authorList>
            <person name="Schardt J."/>
            <person name="Mueller-Herbst S."/>
            <person name="Scherer S."/>
            <person name="Huptas C."/>
        </authorList>
    </citation>
    <scope>NUCLEOTIDE SEQUENCE [LARGE SCALE GENOMIC DNA]</scope>
    <source>
        <strain evidence="11">Kiel-L1</strain>
    </source>
</reference>
<dbReference type="PROSITE" id="PS00069">
    <property type="entry name" value="G6P_DEHYDROGENASE"/>
    <property type="match status" value="1"/>
</dbReference>
<keyword evidence="3 7" id="KW-0313">Glucose metabolism</keyword>
<dbReference type="Pfam" id="PF00479">
    <property type="entry name" value="G6PD_N"/>
    <property type="match status" value="1"/>
</dbReference>
<name>A0A3D8TTP5_9LIST</name>
<organism evidence="10 11">
    <name type="scientific">Listeria kieliensis</name>
    <dbReference type="NCBI Taxonomy" id="1621700"/>
    <lineage>
        <taxon>Bacteria</taxon>
        <taxon>Bacillati</taxon>
        <taxon>Bacillota</taxon>
        <taxon>Bacilli</taxon>
        <taxon>Bacillales</taxon>
        <taxon>Listeriaceae</taxon>
        <taxon>Listeria</taxon>
    </lineage>
</organism>
<dbReference type="PRINTS" id="PR00079">
    <property type="entry name" value="G6PDHDRGNASE"/>
</dbReference>
<feature type="binding site" evidence="7">
    <location>
        <position position="181"/>
    </location>
    <ligand>
        <name>substrate</name>
    </ligand>
</feature>
<dbReference type="RefSeq" id="WP_115752041.1">
    <property type="nucleotide sequence ID" value="NZ_LARY01000001.1"/>
</dbReference>
<comment type="similarity">
    <text evidence="2 7">Belongs to the glucose-6-phosphate dehydrogenase family.</text>
</comment>
<feature type="domain" description="Glucose-6-phosphate dehydrogenase NAD-binding" evidence="8">
    <location>
        <begin position="13"/>
        <end position="190"/>
    </location>
</feature>
<feature type="binding site" evidence="7">
    <location>
        <begin position="88"/>
        <end position="89"/>
    </location>
    <ligand>
        <name>NADP(+)</name>
        <dbReference type="ChEBI" id="CHEBI:58349"/>
    </ligand>
</feature>
<dbReference type="Pfam" id="PF02781">
    <property type="entry name" value="G6PD_C"/>
    <property type="match status" value="1"/>
</dbReference>
<dbReference type="InterPro" id="IPR022675">
    <property type="entry name" value="G6P_DH_C"/>
</dbReference>
<dbReference type="PANTHER" id="PTHR23429:SF0">
    <property type="entry name" value="GLUCOSE-6-PHOSPHATE 1-DEHYDROGENASE"/>
    <property type="match status" value="1"/>
</dbReference>
<dbReference type="GO" id="GO:0004345">
    <property type="term" value="F:glucose-6-phosphate dehydrogenase activity"/>
    <property type="evidence" value="ECO:0007669"/>
    <property type="project" value="UniProtKB-UniRule"/>
</dbReference>
<evidence type="ECO:0000256" key="2">
    <source>
        <dbReference type="ARBA" id="ARBA00009975"/>
    </source>
</evidence>
<dbReference type="AlphaFoldDB" id="A0A3D8TTP5"/>
<dbReference type="InterPro" id="IPR036291">
    <property type="entry name" value="NAD(P)-bd_dom_sf"/>
</dbReference>
<evidence type="ECO:0000256" key="1">
    <source>
        <dbReference type="ARBA" id="ARBA00004937"/>
    </source>
</evidence>
<accession>A0A3D8TTP5</accession>
<keyword evidence="4 7" id="KW-0521">NADP</keyword>
<proteinExistence type="inferred from homology"/>
<feature type="binding site" evidence="7">
    <location>
        <position position="185"/>
    </location>
    <ligand>
        <name>substrate</name>
    </ligand>
</feature>
<dbReference type="PIRSF" id="PIRSF000110">
    <property type="entry name" value="G6PD"/>
    <property type="match status" value="1"/>
</dbReference>
<dbReference type="GO" id="GO:0009051">
    <property type="term" value="P:pentose-phosphate shunt, oxidative branch"/>
    <property type="evidence" value="ECO:0007669"/>
    <property type="project" value="TreeGrafter"/>
</dbReference>
<comment type="pathway">
    <text evidence="1 7">Carbohydrate degradation; pentose phosphate pathway; D-ribulose 5-phosphate from D-glucose 6-phosphate (oxidative stage): step 1/3.</text>
</comment>
<dbReference type="SUPFAM" id="SSF51735">
    <property type="entry name" value="NAD(P)-binding Rossmann-fold domains"/>
    <property type="match status" value="1"/>
</dbReference>
<evidence type="ECO:0000256" key="5">
    <source>
        <dbReference type="ARBA" id="ARBA00023002"/>
    </source>
</evidence>
<keyword evidence="5 7" id="KW-0560">Oxidoreductase</keyword>
<evidence type="ECO:0000259" key="9">
    <source>
        <dbReference type="Pfam" id="PF02781"/>
    </source>
</evidence>
<dbReference type="Gene3D" id="3.40.50.720">
    <property type="entry name" value="NAD(P)-binding Rossmann-like Domain"/>
    <property type="match status" value="1"/>
</dbReference>
<dbReference type="SUPFAM" id="SSF55347">
    <property type="entry name" value="Glyceraldehyde-3-phosphate dehydrogenase-like, C-terminal domain"/>
    <property type="match status" value="1"/>
</dbReference>
<evidence type="ECO:0000313" key="11">
    <source>
        <dbReference type="Proteomes" id="UP000257055"/>
    </source>
</evidence>
<dbReference type="GO" id="GO:0006006">
    <property type="term" value="P:glucose metabolic process"/>
    <property type="evidence" value="ECO:0007669"/>
    <property type="project" value="UniProtKB-KW"/>
</dbReference>
<dbReference type="PANTHER" id="PTHR23429">
    <property type="entry name" value="GLUCOSE-6-PHOSPHATE 1-DEHYDROGENASE G6PD"/>
    <property type="match status" value="1"/>
</dbReference>
<dbReference type="GO" id="GO:0050661">
    <property type="term" value="F:NADP binding"/>
    <property type="evidence" value="ECO:0007669"/>
    <property type="project" value="UniProtKB-UniRule"/>
</dbReference>
<evidence type="ECO:0000259" key="8">
    <source>
        <dbReference type="Pfam" id="PF00479"/>
    </source>
</evidence>
<dbReference type="GO" id="GO:0005829">
    <property type="term" value="C:cytosol"/>
    <property type="evidence" value="ECO:0007669"/>
    <property type="project" value="TreeGrafter"/>
</dbReference>
<comment type="caution">
    <text evidence="10">The sequence shown here is derived from an EMBL/GenBank/DDBJ whole genome shotgun (WGS) entry which is preliminary data.</text>
</comment>
<evidence type="ECO:0000256" key="3">
    <source>
        <dbReference type="ARBA" id="ARBA00022526"/>
    </source>
</evidence>
<evidence type="ECO:0000256" key="7">
    <source>
        <dbReference type="HAMAP-Rule" id="MF_00966"/>
    </source>
</evidence>
<sequence length="493" mass="56753">MADELEQKALITIFGGTGDLANRKLYPSLYHLFTKGYLKDHFAVIGTARREWSNEFFREKVKESLQEIEGASEHAEEFASHFYYQSHDVMDQETYVSLKNLSDELDEKYQLEGNRLFYLAMAPNFFGTIARRIKSEGFTDTAGFHRLIIEKPFGHDLESAEELNNSLREAFHEDEIYRIDHYLGKEMIQNISVIRFANSIIESLWNNRYIDNIQVTLSEVLGVEDRGRYYDESGALRDMVQNHVLQIVSLLAMEPPIKLTTKEIRNEKVRALRALRVYEGKEVHQHFIRGQYGSGEVDGKELRSYREEENVDPNSNTETFVAAKLMIDNFRWAGVPFYIRTGKRLATKATQIAIHFKDVPMNLFGDQQSLGGNVLVIHIQPNEGITLHLNVKEPGQGMVTMPVNLDYVHSSQDGMNTPEAYEKLILDCLRGDATYFSHWDEVSLSWNFVDHIAEVWTTTKDHFPNYKPGSMGPKEADELVQKDGFAWFPVVNE</sequence>
<dbReference type="Gene3D" id="3.30.360.10">
    <property type="entry name" value="Dihydrodipicolinate Reductase, domain 2"/>
    <property type="match status" value="1"/>
</dbReference>
<protein>
    <recommendedName>
        <fullName evidence="7">Glucose-6-phosphate 1-dehydrogenase</fullName>
        <shortName evidence="7">G6PD</shortName>
        <ecNumber evidence="7">1.1.1.49</ecNumber>
    </recommendedName>
</protein>
<evidence type="ECO:0000313" key="10">
    <source>
        <dbReference type="EMBL" id="RDX02363.1"/>
    </source>
</evidence>
<feature type="binding site" evidence="7">
    <location>
        <position position="219"/>
    </location>
    <ligand>
        <name>substrate</name>
    </ligand>
</feature>
<dbReference type="InterPro" id="IPR019796">
    <property type="entry name" value="G6P_DH_AS"/>
</dbReference>
<feature type="binding site" evidence="7">
    <location>
        <position position="151"/>
    </location>
    <ligand>
        <name>NADP(+)</name>
        <dbReference type="ChEBI" id="CHEBI:58349"/>
    </ligand>
</feature>
<comment type="caution">
    <text evidence="7">Lacks conserved residue(s) required for the propagation of feature annotation.</text>
</comment>